<dbReference type="Proteomes" id="UP001498398">
    <property type="component" value="Unassembled WGS sequence"/>
</dbReference>
<keyword evidence="1" id="KW-1133">Transmembrane helix</keyword>
<gene>
    <name evidence="2" type="ORF">VKT23_012529</name>
</gene>
<comment type="caution">
    <text evidence="2">The sequence shown here is derived from an EMBL/GenBank/DDBJ whole genome shotgun (WGS) entry which is preliminary data.</text>
</comment>
<evidence type="ECO:0000313" key="3">
    <source>
        <dbReference type="Proteomes" id="UP001498398"/>
    </source>
</evidence>
<dbReference type="EMBL" id="JBANRG010000031">
    <property type="protein sequence ID" value="KAK7451197.1"/>
    <property type="molecule type" value="Genomic_DNA"/>
</dbReference>
<feature type="transmembrane region" description="Helical" evidence="1">
    <location>
        <begin position="20"/>
        <end position="43"/>
    </location>
</feature>
<proteinExistence type="predicted"/>
<feature type="transmembrane region" description="Helical" evidence="1">
    <location>
        <begin position="137"/>
        <end position="167"/>
    </location>
</feature>
<feature type="transmembrane region" description="Helical" evidence="1">
    <location>
        <begin position="64"/>
        <end position="86"/>
    </location>
</feature>
<organism evidence="2 3">
    <name type="scientific">Marasmiellus scandens</name>
    <dbReference type="NCBI Taxonomy" id="2682957"/>
    <lineage>
        <taxon>Eukaryota</taxon>
        <taxon>Fungi</taxon>
        <taxon>Dikarya</taxon>
        <taxon>Basidiomycota</taxon>
        <taxon>Agaricomycotina</taxon>
        <taxon>Agaricomycetes</taxon>
        <taxon>Agaricomycetidae</taxon>
        <taxon>Agaricales</taxon>
        <taxon>Marasmiineae</taxon>
        <taxon>Omphalotaceae</taxon>
        <taxon>Marasmiellus</taxon>
    </lineage>
</organism>
<keyword evidence="3" id="KW-1185">Reference proteome</keyword>
<keyword evidence="1" id="KW-0472">Membrane</keyword>
<evidence type="ECO:0000313" key="2">
    <source>
        <dbReference type="EMBL" id="KAK7451197.1"/>
    </source>
</evidence>
<accession>A0ABR1J825</accession>
<protein>
    <submittedName>
        <fullName evidence="2">Uncharacterized protein</fullName>
    </submittedName>
</protein>
<keyword evidence="1" id="KW-0812">Transmembrane</keyword>
<evidence type="ECO:0000256" key="1">
    <source>
        <dbReference type="SAM" id="Phobius"/>
    </source>
</evidence>
<sequence>MRKSSGTTLEMVKLLIEGFAVMFLIPLALSLLLCIGRCFPLNLPRRQRFLNMPKEFGMNPAHPVFEVCCILSGMLLSILATVGLIWNILEAVHPSGCSECLVIDNNSAQNTTFAAIQNQSVPENEKMYSVKNRIDDAFILAVLWIPLYPLPSCVVTWALHGLILLGYNELRRENLNRFVDLVLNALDNAWRHFLDLIEGPEDLNRATARENSEMHEKEAIEFDDLLRKCGF</sequence>
<name>A0ABR1J825_9AGAR</name>
<reference evidence="2 3" key="1">
    <citation type="submission" date="2024-01" db="EMBL/GenBank/DDBJ databases">
        <title>A draft genome for the cacao thread blight pathogen Marasmiellus scandens.</title>
        <authorList>
            <person name="Baruah I.K."/>
            <person name="Leung J."/>
            <person name="Bukari Y."/>
            <person name="Amoako-Attah I."/>
            <person name="Meinhardt L.W."/>
            <person name="Bailey B.A."/>
            <person name="Cohen S.P."/>
        </authorList>
    </citation>
    <scope>NUCLEOTIDE SEQUENCE [LARGE SCALE GENOMIC DNA]</scope>
    <source>
        <strain evidence="2 3">GH-19</strain>
    </source>
</reference>